<comment type="caution">
    <text evidence="1">The sequence shown here is derived from an EMBL/GenBank/DDBJ whole genome shotgun (WGS) entry which is preliminary data.</text>
</comment>
<sequence length="257" mass="29792">MRNTKISFIGNLIAIHNQDKSFDIHKCYDSMVAVINGTAFKMEGAQLNTFYTTRIATPEEIEGSFLKEEIDITKVEYCLKSFLDKHYSLIRLYTLDDKQSIDMGRHILRQQEKLSEFWPGTAETFAQLYDVHSYLNTYEEISNIGVNEGIEALIDELEKPEYNIDRSLTKIADSTKTMIAEKLNLDSLDHTFIIKSLKTSTDLKALLSIILRLPTSMKKAQDVRRELYSKAWSEEHRRVFEQDKEIVLQAIYKRAGF</sequence>
<reference evidence="1" key="1">
    <citation type="journal article" date="2018" name="Genome Biol.">
        <title>SKESA: strategic k-mer extension for scrupulous assemblies.</title>
        <authorList>
            <person name="Souvorov A."/>
            <person name="Agarwala R."/>
            <person name="Lipman D.J."/>
        </authorList>
    </citation>
    <scope>NUCLEOTIDE SEQUENCE</scope>
    <source>
        <strain evidence="1">BCW_3452</strain>
    </source>
</reference>
<name>A0A8H9TGL5_VIBVL</name>
<proteinExistence type="predicted"/>
<organism evidence="1">
    <name type="scientific">Vibrio vulnificus</name>
    <dbReference type="NCBI Taxonomy" id="672"/>
    <lineage>
        <taxon>Bacteria</taxon>
        <taxon>Pseudomonadati</taxon>
        <taxon>Pseudomonadota</taxon>
        <taxon>Gammaproteobacteria</taxon>
        <taxon>Vibrionales</taxon>
        <taxon>Vibrionaceae</taxon>
        <taxon>Vibrio</taxon>
    </lineage>
</organism>
<accession>A0A8H9TGL5</accession>
<reference evidence="1" key="2">
    <citation type="submission" date="2019-01" db="EMBL/GenBank/DDBJ databases">
        <authorList>
            <consortium name="NCBI Pathogen Detection Project"/>
        </authorList>
    </citation>
    <scope>NUCLEOTIDE SEQUENCE</scope>
    <source>
        <strain evidence="1">BCW_3452</strain>
    </source>
</reference>
<evidence type="ECO:0000313" key="1">
    <source>
        <dbReference type="EMBL" id="HAS8541225.1"/>
    </source>
</evidence>
<gene>
    <name evidence="1" type="ORF">I7730_15695</name>
</gene>
<dbReference type="Proteomes" id="UP000863257">
    <property type="component" value="Unassembled WGS sequence"/>
</dbReference>
<dbReference type="AlphaFoldDB" id="A0A8H9TGL5"/>
<dbReference type="EMBL" id="DACRBY010000020">
    <property type="protein sequence ID" value="HAS8541225.1"/>
    <property type="molecule type" value="Genomic_DNA"/>
</dbReference>
<protein>
    <submittedName>
        <fullName evidence="1">Uncharacterized protein</fullName>
    </submittedName>
</protein>